<organism evidence="2 3">
    <name type="scientific">Bosea rubneri</name>
    <dbReference type="NCBI Taxonomy" id="3075434"/>
    <lineage>
        <taxon>Bacteria</taxon>
        <taxon>Pseudomonadati</taxon>
        <taxon>Pseudomonadota</taxon>
        <taxon>Alphaproteobacteria</taxon>
        <taxon>Hyphomicrobiales</taxon>
        <taxon>Boseaceae</taxon>
        <taxon>Bosea</taxon>
    </lineage>
</organism>
<feature type="chain" id="PRO_5047140558" evidence="1">
    <location>
        <begin position="22"/>
        <end position="141"/>
    </location>
</feature>
<evidence type="ECO:0000313" key="2">
    <source>
        <dbReference type="EMBL" id="MDU0342447.1"/>
    </source>
</evidence>
<reference evidence="2 3" key="1">
    <citation type="submission" date="2023-09" db="EMBL/GenBank/DDBJ databases">
        <title>Whole genome shotgun sequencing (WGS) of Bosea sp. ZW T0_25, isolated from stored onions (Allium cepa).</title>
        <authorList>
            <person name="Stoll D.A."/>
            <person name="Huch M."/>
        </authorList>
    </citation>
    <scope>NUCLEOTIDE SEQUENCE [LARGE SCALE GENOMIC DNA]</scope>
    <source>
        <strain evidence="2 3">ZW T0_25</strain>
    </source>
</reference>
<evidence type="ECO:0000313" key="3">
    <source>
        <dbReference type="Proteomes" id="UP001254257"/>
    </source>
</evidence>
<gene>
    <name evidence="2" type="ORF">RKE40_21325</name>
</gene>
<keyword evidence="1" id="KW-0732">Signal</keyword>
<comment type="caution">
    <text evidence="2">The sequence shown here is derived from an EMBL/GenBank/DDBJ whole genome shotgun (WGS) entry which is preliminary data.</text>
</comment>
<proteinExistence type="predicted"/>
<protein>
    <submittedName>
        <fullName evidence="2">Uncharacterized protein</fullName>
    </submittedName>
</protein>
<accession>A0ABU3SDH9</accession>
<feature type="signal peptide" evidence="1">
    <location>
        <begin position="1"/>
        <end position="21"/>
    </location>
</feature>
<evidence type="ECO:0000256" key="1">
    <source>
        <dbReference type="SAM" id="SignalP"/>
    </source>
</evidence>
<dbReference type="RefSeq" id="WP_316020220.1">
    <property type="nucleotide sequence ID" value="NZ_JAWDID010000040.1"/>
</dbReference>
<dbReference type="Proteomes" id="UP001254257">
    <property type="component" value="Unassembled WGS sequence"/>
</dbReference>
<dbReference type="EMBL" id="JAWDID010000040">
    <property type="protein sequence ID" value="MDU0342447.1"/>
    <property type="molecule type" value="Genomic_DNA"/>
</dbReference>
<keyword evidence="3" id="KW-1185">Reference proteome</keyword>
<sequence>MRLVILSACFALATAASPGSAAGLDGSLWDHNGSAMVLEQSAGRIVYDEPKASIAGTVRRGTVLFEGRFAGKRVSGTAYVFKKGCEPAPYPVSGVIEDNPRGFGSRIVMTGPAPRRDRASCAIIGTTGAHSRLVFEEMGDI</sequence>
<name>A0ABU3SDH9_9HYPH</name>